<feature type="domain" description="HD-GYP" evidence="1">
    <location>
        <begin position="121"/>
        <end position="298"/>
    </location>
</feature>
<dbReference type="SUPFAM" id="SSF109604">
    <property type="entry name" value="HD-domain/PDEase-like"/>
    <property type="match status" value="1"/>
</dbReference>
<dbReference type="PROSITE" id="PS51832">
    <property type="entry name" value="HD_GYP"/>
    <property type="match status" value="1"/>
</dbReference>
<comment type="caution">
    <text evidence="2">The sequence shown here is derived from an EMBL/GenBank/DDBJ whole genome shotgun (WGS) entry which is preliminary data.</text>
</comment>
<keyword evidence="2" id="KW-0378">Hydrolase</keyword>
<name>A0ABV6KE12_9BACI</name>
<dbReference type="PANTHER" id="PTHR43155:SF2">
    <property type="entry name" value="CYCLIC DI-GMP PHOSPHODIESTERASE PA4108"/>
    <property type="match status" value="1"/>
</dbReference>
<evidence type="ECO:0000313" key="2">
    <source>
        <dbReference type="EMBL" id="MFC0471549.1"/>
    </source>
</evidence>
<evidence type="ECO:0000259" key="1">
    <source>
        <dbReference type="PROSITE" id="PS51832"/>
    </source>
</evidence>
<dbReference type="PANTHER" id="PTHR43155">
    <property type="entry name" value="CYCLIC DI-GMP PHOSPHODIESTERASE PA4108-RELATED"/>
    <property type="match status" value="1"/>
</dbReference>
<dbReference type="Gene3D" id="1.10.3210.10">
    <property type="entry name" value="Hypothetical protein af1432"/>
    <property type="match status" value="1"/>
</dbReference>
<reference evidence="2 3" key="1">
    <citation type="submission" date="2024-09" db="EMBL/GenBank/DDBJ databases">
        <authorList>
            <person name="Sun Q."/>
            <person name="Mori K."/>
        </authorList>
    </citation>
    <scope>NUCLEOTIDE SEQUENCE [LARGE SCALE GENOMIC DNA]</scope>
    <source>
        <strain evidence="2 3">NCAIM B.02610</strain>
    </source>
</reference>
<dbReference type="SMART" id="SM00471">
    <property type="entry name" value="HDc"/>
    <property type="match status" value="1"/>
</dbReference>
<gene>
    <name evidence="2" type="ORF">ACFFHM_13860</name>
</gene>
<dbReference type="Proteomes" id="UP001589838">
    <property type="component" value="Unassembled WGS sequence"/>
</dbReference>
<organism evidence="2 3">
    <name type="scientific">Halalkalibacter kiskunsagensis</name>
    <dbReference type="NCBI Taxonomy" id="1548599"/>
    <lineage>
        <taxon>Bacteria</taxon>
        <taxon>Bacillati</taxon>
        <taxon>Bacillota</taxon>
        <taxon>Bacilli</taxon>
        <taxon>Bacillales</taxon>
        <taxon>Bacillaceae</taxon>
        <taxon>Halalkalibacter</taxon>
    </lineage>
</organism>
<dbReference type="CDD" id="cd00077">
    <property type="entry name" value="HDc"/>
    <property type="match status" value="1"/>
</dbReference>
<evidence type="ECO:0000313" key="3">
    <source>
        <dbReference type="Proteomes" id="UP001589838"/>
    </source>
</evidence>
<proteinExistence type="predicted"/>
<protein>
    <submittedName>
        <fullName evidence="2">HD-GYP domain-containing protein</fullName>
        <ecNumber evidence="2">3.1.4.-</ecNumber>
    </submittedName>
</protein>
<dbReference type="EC" id="3.1.4.-" evidence="2"/>
<dbReference type="EMBL" id="JBHLUX010000036">
    <property type="protein sequence ID" value="MFC0471549.1"/>
    <property type="molecule type" value="Genomic_DNA"/>
</dbReference>
<dbReference type="RefSeq" id="WP_390183892.1">
    <property type="nucleotide sequence ID" value="NZ_JBHLUX010000036.1"/>
</dbReference>
<accession>A0ABV6KE12</accession>
<sequence length="298" mass="34198">MKVKPVQLQNGCILTKDVYGLSDSPIIKRNTVLTNNLIEMLHFFLVDFVEVETVLANGEKFIPIGMKSKRDRKDDNDLAIEHIPKDYHYQYLEAVKQFKKLFQNWQAGQLVEMVKVRKIFIHLFEQIINEPKHLLHLHHYTNKEDYLFHHSVYVGILSVYLGHKLQFSKGDWLQIGFSGVLADIGIAKVSPAILQKPGPLTSIEFEEVKKHPIHSYKMLKHVTGISDSVLLSVLQHHERLNGSGYPLGTDANKLHIFSQIVAVADVYHAMTSERYYRAKKSPYQVLEAISKEQLCGRA</sequence>
<dbReference type="InterPro" id="IPR037522">
    <property type="entry name" value="HD_GYP_dom"/>
</dbReference>
<dbReference type="GO" id="GO:0016787">
    <property type="term" value="F:hydrolase activity"/>
    <property type="evidence" value="ECO:0007669"/>
    <property type="project" value="UniProtKB-KW"/>
</dbReference>
<keyword evidence="3" id="KW-1185">Reference proteome</keyword>
<dbReference type="Pfam" id="PF13487">
    <property type="entry name" value="HD_5"/>
    <property type="match status" value="1"/>
</dbReference>
<dbReference type="InterPro" id="IPR003607">
    <property type="entry name" value="HD/PDEase_dom"/>
</dbReference>